<sequence length="180" mass="19993">MTGNTTGIDKKILDRVEKRAYELLIKYHGCGQCSLLAIQEVCHLKDDLMTKASVGLSGGVGGMRSVCGALTGSALALGIKYGRDITAFEGPAEKAIEMEYAALEPVEKLAKWFEREFGSIICLDIRRAFMGTELIRQIPWQKEWMEQLGMRQHCANMLAKTVRRATAMLQNPNLSILDKV</sequence>
<dbReference type="InterPro" id="IPR010181">
    <property type="entry name" value="CGCAxxGCC_motif"/>
</dbReference>
<proteinExistence type="predicted"/>
<dbReference type="Pfam" id="PF09719">
    <property type="entry name" value="C_GCAxxG_C_C"/>
    <property type="match status" value="1"/>
</dbReference>
<dbReference type="EMBL" id="BARW01001591">
    <property type="protein sequence ID" value="GAI61443.1"/>
    <property type="molecule type" value="Genomic_DNA"/>
</dbReference>
<reference evidence="1" key="1">
    <citation type="journal article" date="2014" name="Front. Microbiol.">
        <title>High frequency of phylogenetically diverse reductive dehalogenase-homologous genes in deep subseafloor sedimentary metagenomes.</title>
        <authorList>
            <person name="Kawai M."/>
            <person name="Futagami T."/>
            <person name="Toyoda A."/>
            <person name="Takaki Y."/>
            <person name="Nishi S."/>
            <person name="Hori S."/>
            <person name="Arai W."/>
            <person name="Tsubouchi T."/>
            <person name="Morono Y."/>
            <person name="Uchiyama I."/>
            <person name="Ito T."/>
            <person name="Fujiyama A."/>
            <person name="Inagaki F."/>
            <person name="Takami H."/>
        </authorList>
    </citation>
    <scope>NUCLEOTIDE SEQUENCE</scope>
    <source>
        <strain evidence="1">Expedition CK06-06</strain>
    </source>
</reference>
<name>X1PZR3_9ZZZZ</name>
<evidence type="ECO:0000313" key="1">
    <source>
        <dbReference type="EMBL" id="GAI61443.1"/>
    </source>
</evidence>
<accession>X1PZR3</accession>
<evidence type="ECO:0008006" key="2">
    <source>
        <dbReference type="Google" id="ProtNLM"/>
    </source>
</evidence>
<gene>
    <name evidence="1" type="ORF">S12H4_04965</name>
</gene>
<comment type="caution">
    <text evidence="1">The sequence shown here is derived from an EMBL/GenBank/DDBJ whole genome shotgun (WGS) entry which is preliminary data.</text>
</comment>
<dbReference type="AlphaFoldDB" id="X1PZR3"/>
<organism evidence="1">
    <name type="scientific">marine sediment metagenome</name>
    <dbReference type="NCBI Taxonomy" id="412755"/>
    <lineage>
        <taxon>unclassified sequences</taxon>
        <taxon>metagenomes</taxon>
        <taxon>ecological metagenomes</taxon>
    </lineage>
</organism>
<protein>
    <recommendedName>
        <fullName evidence="2">C_GCAxxG_C_C family protein</fullName>
    </recommendedName>
</protein>